<sequence length="213" mass="23066">MDLSTGPGLVSAIATFLNREDLTNEIPGFVRLAEASFNRSLRVPEMLKRVGTEAEGARVKLPTDFLEAKSLTIAAPGHLAGITLGYQPVGERTEYVGRYPDATRPRFFGIEGDHFVIAPYPRGGGTVSVELLYYARVPALDLNTPGAKTWLLTKSPDLYLYGSLVASAPFLAEDARVQTWATLALNALNELNLQAERSATSGGPLNARRRTFG</sequence>
<evidence type="ECO:0000313" key="2">
    <source>
        <dbReference type="Proteomes" id="UP000564885"/>
    </source>
</evidence>
<protein>
    <submittedName>
        <fullName evidence="1">Uncharacterized protein</fullName>
    </submittedName>
</protein>
<dbReference type="Pfam" id="PF24175">
    <property type="entry name" value="SU10_adaptor"/>
    <property type="match status" value="1"/>
</dbReference>
<proteinExistence type="predicted"/>
<reference evidence="1 2" key="1">
    <citation type="submission" date="2020-04" db="EMBL/GenBank/DDBJ databases">
        <title>Enterovirga sp. isolate from soil.</title>
        <authorList>
            <person name="Chea S."/>
            <person name="Kim D.-U."/>
        </authorList>
    </citation>
    <scope>NUCLEOTIDE SEQUENCE [LARGE SCALE GENOMIC DNA]</scope>
    <source>
        <strain evidence="1 2">DB1703</strain>
    </source>
</reference>
<dbReference type="EMBL" id="JABEPP010000006">
    <property type="protein sequence ID" value="NNM74754.1"/>
    <property type="molecule type" value="Genomic_DNA"/>
</dbReference>
<name>A0A849IA60_9HYPH</name>
<gene>
    <name evidence="1" type="ORF">HJG44_20545</name>
</gene>
<dbReference type="RefSeq" id="WP_171220202.1">
    <property type="nucleotide sequence ID" value="NZ_JABEPP010000006.1"/>
</dbReference>
<accession>A0A849IA60</accession>
<comment type="caution">
    <text evidence="1">The sequence shown here is derived from an EMBL/GenBank/DDBJ whole genome shotgun (WGS) entry which is preliminary data.</text>
</comment>
<dbReference type="Proteomes" id="UP000564885">
    <property type="component" value="Unassembled WGS sequence"/>
</dbReference>
<keyword evidence="2" id="KW-1185">Reference proteome</keyword>
<evidence type="ECO:0000313" key="1">
    <source>
        <dbReference type="EMBL" id="NNM74754.1"/>
    </source>
</evidence>
<organism evidence="1 2">
    <name type="scientific">Enterovirga aerilata</name>
    <dbReference type="NCBI Taxonomy" id="2730920"/>
    <lineage>
        <taxon>Bacteria</taxon>
        <taxon>Pseudomonadati</taxon>
        <taxon>Pseudomonadota</taxon>
        <taxon>Alphaproteobacteria</taxon>
        <taxon>Hyphomicrobiales</taxon>
        <taxon>Methylobacteriaceae</taxon>
        <taxon>Enterovirga</taxon>
    </lineage>
</organism>
<dbReference type="InterPro" id="IPR056209">
    <property type="entry name" value="SU10_adaptor"/>
</dbReference>
<dbReference type="AlphaFoldDB" id="A0A849IA60"/>